<accession>A0ABR8I241</accession>
<dbReference type="InterPro" id="IPR036890">
    <property type="entry name" value="HATPase_C_sf"/>
</dbReference>
<dbReference type="Gene3D" id="3.30.565.10">
    <property type="entry name" value="Histidine kinase-like ATPase, C-terminal domain"/>
    <property type="match status" value="1"/>
</dbReference>
<dbReference type="InterPro" id="IPR003594">
    <property type="entry name" value="HATPase_dom"/>
</dbReference>
<protein>
    <recommendedName>
        <fullName evidence="2">histidine kinase</fullName>
        <ecNumber evidence="2">2.7.13.3</ecNumber>
    </recommendedName>
</protein>
<gene>
    <name evidence="9" type="ORF">H6G92_01765</name>
</gene>
<dbReference type="EMBL" id="JACJTD010000001">
    <property type="protein sequence ID" value="MBD2644997.1"/>
    <property type="molecule type" value="Genomic_DNA"/>
</dbReference>
<dbReference type="Proteomes" id="UP000643580">
    <property type="component" value="Unassembled WGS sequence"/>
</dbReference>
<dbReference type="SMART" id="SM00387">
    <property type="entry name" value="HATPase_c"/>
    <property type="match status" value="1"/>
</dbReference>
<keyword evidence="3" id="KW-0808">Transferase</keyword>
<evidence type="ECO:0000256" key="2">
    <source>
        <dbReference type="ARBA" id="ARBA00012438"/>
    </source>
</evidence>
<name>A0ABR8I241_9NOSO</name>
<dbReference type="InterPro" id="IPR005467">
    <property type="entry name" value="His_kinase_dom"/>
</dbReference>
<organism evidence="9 10">
    <name type="scientific">Nostoc foliaceum FACHB-393</name>
    <dbReference type="NCBI Taxonomy" id="2692915"/>
    <lineage>
        <taxon>Bacteria</taxon>
        <taxon>Bacillati</taxon>
        <taxon>Cyanobacteriota</taxon>
        <taxon>Cyanophyceae</taxon>
        <taxon>Nostocales</taxon>
        <taxon>Nostocaceae</taxon>
        <taxon>Nostoc</taxon>
        <taxon>Nostoc foliaceum</taxon>
    </lineage>
</organism>
<dbReference type="PANTHER" id="PTHR43065:SF46">
    <property type="entry name" value="C4-DICARBOXYLATE TRANSPORT SENSOR PROTEIN DCTB"/>
    <property type="match status" value="1"/>
</dbReference>
<dbReference type="Pfam" id="PF02518">
    <property type="entry name" value="HATPase_c"/>
    <property type="match status" value="1"/>
</dbReference>
<proteinExistence type="predicted"/>
<dbReference type="InterPro" id="IPR004358">
    <property type="entry name" value="Sig_transdc_His_kin-like_C"/>
</dbReference>
<evidence type="ECO:0000256" key="7">
    <source>
        <dbReference type="ARBA" id="ARBA00023012"/>
    </source>
</evidence>
<keyword evidence="6" id="KW-0067">ATP-binding</keyword>
<dbReference type="RefSeq" id="WP_242059025.1">
    <property type="nucleotide sequence ID" value="NZ_JACJTD010000001.1"/>
</dbReference>
<evidence type="ECO:0000256" key="5">
    <source>
        <dbReference type="ARBA" id="ARBA00022777"/>
    </source>
</evidence>
<dbReference type="SUPFAM" id="SSF55874">
    <property type="entry name" value="ATPase domain of HSP90 chaperone/DNA topoisomerase II/histidine kinase"/>
    <property type="match status" value="1"/>
</dbReference>
<keyword evidence="7" id="KW-0902">Two-component regulatory system</keyword>
<reference evidence="9 10" key="1">
    <citation type="journal article" date="2020" name="ISME J.">
        <title>Comparative genomics reveals insights into cyanobacterial evolution and habitat adaptation.</title>
        <authorList>
            <person name="Chen M.Y."/>
            <person name="Teng W.K."/>
            <person name="Zhao L."/>
            <person name="Hu C.X."/>
            <person name="Zhou Y.K."/>
            <person name="Han B.P."/>
            <person name="Song L.R."/>
            <person name="Shu W.S."/>
        </authorList>
    </citation>
    <scope>NUCLEOTIDE SEQUENCE [LARGE SCALE GENOMIC DNA]</scope>
    <source>
        <strain evidence="9 10">FACHB-393</strain>
    </source>
</reference>
<evidence type="ECO:0000313" key="9">
    <source>
        <dbReference type="EMBL" id="MBD2644997.1"/>
    </source>
</evidence>
<evidence type="ECO:0000256" key="6">
    <source>
        <dbReference type="ARBA" id="ARBA00022840"/>
    </source>
</evidence>
<keyword evidence="5" id="KW-0418">Kinase</keyword>
<dbReference type="PROSITE" id="PS50109">
    <property type="entry name" value="HIS_KIN"/>
    <property type="match status" value="1"/>
</dbReference>
<dbReference type="EC" id="2.7.13.3" evidence="2"/>
<comment type="caution">
    <text evidence="9">The sequence shown here is derived from an EMBL/GenBank/DDBJ whole genome shotgun (WGS) entry which is preliminary data.</text>
</comment>
<evidence type="ECO:0000256" key="1">
    <source>
        <dbReference type="ARBA" id="ARBA00000085"/>
    </source>
</evidence>
<dbReference type="PANTHER" id="PTHR43065">
    <property type="entry name" value="SENSOR HISTIDINE KINASE"/>
    <property type="match status" value="1"/>
</dbReference>
<evidence type="ECO:0000256" key="4">
    <source>
        <dbReference type="ARBA" id="ARBA00022741"/>
    </source>
</evidence>
<evidence type="ECO:0000313" key="10">
    <source>
        <dbReference type="Proteomes" id="UP000643580"/>
    </source>
</evidence>
<feature type="non-terminal residue" evidence="9">
    <location>
        <position position="1"/>
    </location>
</feature>
<evidence type="ECO:0000256" key="3">
    <source>
        <dbReference type="ARBA" id="ARBA00022679"/>
    </source>
</evidence>
<dbReference type="PRINTS" id="PR00344">
    <property type="entry name" value="BCTRLSENSOR"/>
</dbReference>
<keyword evidence="4" id="KW-0547">Nucleotide-binding</keyword>
<evidence type="ECO:0000259" key="8">
    <source>
        <dbReference type="PROSITE" id="PS50109"/>
    </source>
</evidence>
<sequence length="152" mass="17307">VCRRFLSSSSLSAISILKGRLMVILIYRVCFLYYMHLHIKLVLEENNIKRTYQEIEENPSQIKIRTSVINSTWLEIAIADNGVGISKEFQQRIFDPFFTTKPIGKGTGMGMSISYQIITEKHCGKLECFSTSGKGTEFIIQIPLQLNVNQVV</sequence>
<comment type="catalytic activity">
    <reaction evidence="1">
        <text>ATP + protein L-histidine = ADP + protein N-phospho-L-histidine.</text>
        <dbReference type="EC" id="2.7.13.3"/>
    </reaction>
</comment>
<feature type="domain" description="Histidine kinase" evidence="8">
    <location>
        <begin position="43"/>
        <end position="146"/>
    </location>
</feature>
<keyword evidence="10" id="KW-1185">Reference proteome</keyword>